<dbReference type="SUPFAM" id="SSF53092">
    <property type="entry name" value="Creatinase/prolidase N-terminal domain"/>
    <property type="match status" value="1"/>
</dbReference>
<comment type="caution">
    <text evidence="7">The sequence shown here is derived from an EMBL/GenBank/DDBJ whole genome shotgun (WGS) entry which is preliminary data.</text>
</comment>
<dbReference type="CDD" id="cd01092">
    <property type="entry name" value="APP-like"/>
    <property type="match status" value="1"/>
</dbReference>
<dbReference type="GO" id="GO:0008235">
    <property type="term" value="F:metalloexopeptidase activity"/>
    <property type="evidence" value="ECO:0007669"/>
    <property type="project" value="UniProtKB-ARBA"/>
</dbReference>
<dbReference type="Gene3D" id="3.40.350.10">
    <property type="entry name" value="Creatinase/prolidase N-terminal domain"/>
    <property type="match status" value="1"/>
</dbReference>
<dbReference type="PANTHER" id="PTHR46112:SF3">
    <property type="entry name" value="AMINOPEPTIDASE YPDF"/>
    <property type="match status" value="1"/>
</dbReference>
<evidence type="ECO:0000259" key="5">
    <source>
        <dbReference type="Pfam" id="PF00557"/>
    </source>
</evidence>
<dbReference type="PROSITE" id="PS00491">
    <property type="entry name" value="PROLINE_PEPTIDASE"/>
    <property type="match status" value="1"/>
</dbReference>
<dbReference type="GO" id="GO:0004177">
    <property type="term" value="F:aminopeptidase activity"/>
    <property type="evidence" value="ECO:0007669"/>
    <property type="project" value="UniProtKB-KW"/>
</dbReference>
<dbReference type="InterPro" id="IPR036005">
    <property type="entry name" value="Creatinase/aminopeptidase-like"/>
</dbReference>
<dbReference type="Gene3D" id="3.90.230.10">
    <property type="entry name" value="Creatinase/methionine aminopeptidase superfamily"/>
    <property type="match status" value="1"/>
</dbReference>
<dbReference type="Proteomes" id="UP000294937">
    <property type="component" value="Unassembled WGS sequence"/>
</dbReference>
<dbReference type="AlphaFoldDB" id="A0A4R3LDM7"/>
<evidence type="ECO:0000313" key="8">
    <source>
        <dbReference type="Proteomes" id="UP000294937"/>
    </source>
</evidence>
<dbReference type="InterPro" id="IPR029149">
    <property type="entry name" value="Creatin/AminoP/Spt16_N"/>
</dbReference>
<dbReference type="OrthoDB" id="9806388at2"/>
<keyword evidence="7" id="KW-0031">Aminopeptidase</keyword>
<gene>
    <name evidence="7" type="ORF">EDD58_10135</name>
</gene>
<dbReference type="InterPro" id="IPR001714">
    <property type="entry name" value="Pept_M24_MAP"/>
</dbReference>
<evidence type="ECO:0000256" key="3">
    <source>
        <dbReference type="ARBA" id="ARBA00022723"/>
    </source>
</evidence>
<keyword evidence="4" id="KW-0378">Hydrolase</keyword>
<dbReference type="Pfam" id="PF01321">
    <property type="entry name" value="Creatinase_N"/>
    <property type="match status" value="1"/>
</dbReference>
<feature type="domain" description="Creatinase N-terminal" evidence="6">
    <location>
        <begin position="4"/>
        <end position="128"/>
    </location>
</feature>
<comment type="cofactor">
    <cofactor evidence="1">
        <name>Mn(2+)</name>
        <dbReference type="ChEBI" id="CHEBI:29035"/>
    </cofactor>
</comment>
<proteinExistence type="inferred from homology"/>
<feature type="domain" description="Peptidase M24" evidence="5">
    <location>
        <begin position="137"/>
        <end position="339"/>
    </location>
</feature>
<accession>A0A4R3LDM7</accession>
<evidence type="ECO:0000256" key="1">
    <source>
        <dbReference type="ARBA" id="ARBA00001936"/>
    </source>
</evidence>
<evidence type="ECO:0000256" key="4">
    <source>
        <dbReference type="ARBA" id="ARBA00022801"/>
    </source>
</evidence>
<comment type="similarity">
    <text evidence="2">Belongs to the peptidase M24B family.</text>
</comment>
<protein>
    <submittedName>
        <fullName evidence="7">Xaa-Pro aminopeptidase</fullName>
    </submittedName>
</protein>
<dbReference type="SUPFAM" id="SSF55920">
    <property type="entry name" value="Creatinase/aminopeptidase"/>
    <property type="match status" value="1"/>
</dbReference>
<reference evidence="7 8" key="1">
    <citation type="submission" date="2019-03" db="EMBL/GenBank/DDBJ databases">
        <title>Genomic Encyclopedia of Type Strains, Phase IV (KMG-IV): sequencing the most valuable type-strain genomes for metagenomic binning, comparative biology and taxonomic classification.</title>
        <authorList>
            <person name="Goeker M."/>
        </authorList>
    </citation>
    <scope>NUCLEOTIDE SEQUENCE [LARGE SCALE GENOMIC DNA]</scope>
    <source>
        <strain evidence="7 8">DSM 45707</strain>
    </source>
</reference>
<dbReference type="InterPro" id="IPR000587">
    <property type="entry name" value="Creatinase_N"/>
</dbReference>
<dbReference type="InterPro" id="IPR001131">
    <property type="entry name" value="Peptidase_M24B_aminopep-P_CS"/>
</dbReference>
<sequence>MQKRIEALRGEMNKSNMEAILISHPINRRYITGFTGSAGLALITQNEALLITDFRYVTQVQEQVPHMTLVKHEGPILETVAQSAQQLGIQTLSFEQDHLTFAQHHELQEALGKIATAPVSGVIENLRMFKDEEELSLIRKACQIADQTFERIIQEIKPGMRELDVALRLEFIMRDLGASSSSFDIIVASGKRGALPHGTASEKVLEKGDLVTMDFGAWYQGYASDITRTIILGQPSEKQKEIYDIVLEAGKRSIAVIRPGITGIEADAAARDYITEHGYGEYFGHSTGHGLGLEVHELPRLSVKGEEELKPGMVVTVEPGIYLSELGGVRIEDDVVVTEDGCEVLTHCTKDLIIID</sequence>
<dbReference type="EMBL" id="SMAG01000001">
    <property type="protein sequence ID" value="TCS96404.1"/>
    <property type="molecule type" value="Genomic_DNA"/>
</dbReference>
<dbReference type="Pfam" id="PF00557">
    <property type="entry name" value="Peptidase_M24"/>
    <property type="match status" value="1"/>
</dbReference>
<dbReference type="FunFam" id="3.90.230.10:FF:000014">
    <property type="entry name" value="Aminopeptidase P family protein"/>
    <property type="match status" value="1"/>
</dbReference>
<evidence type="ECO:0000256" key="2">
    <source>
        <dbReference type="ARBA" id="ARBA00008766"/>
    </source>
</evidence>
<dbReference type="PRINTS" id="PR00599">
    <property type="entry name" value="MAPEPTIDASE"/>
</dbReference>
<organism evidence="7 8">
    <name type="scientific">Hazenella coriacea</name>
    <dbReference type="NCBI Taxonomy" id="1179467"/>
    <lineage>
        <taxon>Bacteria</taxon>
        <taxon>Bacillati</taxon>
        <taxon>Bacillota</taxon>
        <taxon>Bacilli</taxon>
        <taxon>Bacillales</taxon>
        <taxon>Thermoactinomycetaceae</taxon>
        <taxon>Hazenella</taxon>
    </lineage>
</organism>
<evidence type="ECO:0000259" key="6">
    <source>
        <dbReference type="Pfam" id="PF01321"/>
    </source>
</evidence>
<name>A0A4R3LDM7_9BACL</name>
<dbReference type="InterPro" id="IPR000994">
    <property type="entry name" value="Pept_M24"/>
</dbReference>
<dbReference type="RefSeq" id="WP_131922827.1">
    <property type="nucleotide sequence ID" value="NZ_SMAG01000001.1"/>
</dbReference>
<dbReference type="GO" id="GO:0046872">
    <property type="term" value="F:metal ion binding"/>
    <property type="evidence" value="ECO:0007669"/>
    <property type="project" value="UniProtKB-KW"/>
</dbReference>
<keyword evidence="8" id="KW-1185">Reference proteome</keyword>
<keyword evidence="3" id="KW-0479">Metal-binding</keyword>
<keyword evidence="7" id="KW-0645">Protease</keyword>
<dbReference type="InterPro" id="IPR050659">
    <property type="entry name" value="Peptidase_M24B"/>
</dbReference>
<evidence type="ECO:0000313" key="7">
    <source>
        <dbReference type="EMBL" id="TCS96404.1"/>
    </source>
</evidence>
<dbReference type="PANTHER" id="PTHR46112">
    <property type="entry name" value="AMINOPEPTIDASE"/>
    <property type="match status" value="1"/>
</dbReference>